<dbReference type="AlphaFoldDB" id="A0A0A1UW29"/>
<keyword evidence="6" id="KW-0732">Signal</keyword>
<dbReference type="GO" id="GO:0004565">
    <property type="term" value="F:beta-galactosidase activity"/>
    <property type="evidence" value="ECO:0007669"/>
    <property type="project" value="InterPro"/>
</dbReference>
<dbReference type="InterPro" id="IPR048913">
    <property type="entry name" value="BetaGal_gal-bd"/>
</dbReference>
<dbReference type="OrthoDB" id="1657402at2759"/>
<feature type="active site" description="Nucleophile" evidence="4">
    <location>
        <position position="257"/>
    </location>
</feature>
<dbReference type="InterPro" id="IPR001944">
    <property type="entry name" value="Glycoside_Hdrlase_35"/>
</dbReference>
<feature type="chain" id="PRO_5001980895" evidence="6">
    <location>
        <begin position="20"/>
        <end position="642"/>
    </location>
</feature>
<feature type="domain" description="Beta-galactosidase 1-like first all-beta" evidence="8">
    <location>
        <begin position="400"/>
        <end position="518"/>
    </location>
</feature>
<reference evidence="10 11" key="1">
    <citation type="submission" date="2014-02" db="EMBL/GenBank/DDBJ databases">
        <title>The genome sequence of the entomopathogenic fungus Metarhizium robertsii ARSEF 2575.</title>
        <authorList>
            <person name="Giuliano Garisto Donzelli B."/>
            <person name="Roe B.A."/>
            <person name="Macmil S.L."/>
            <person name="Krasnoff S.B."/>
            <person name="Gibson D.M."/>
        </authorList>
    </citation>
    <scope>NUCLEOTIDE SEQUENCE [LARGE SCALE GENOMIC DNA]</scope>
    <source>
        <strain evidence="10 11">ARSEF 2575</strain>
    </source>
</reference>
<evidence type="ECO:0000259" key="8">
    <source>
        <dbReference type="Pfam" id="PF21317"/>
    </source>
</evidence>
<feature type="domain" description="Glycoside hydrolase 35 catalytic" evidence="7">
    <location>
        <begin position="33"/>
        <end position="352"/>
    </location>
</feature>
<keyword evidence="2 10" id="KW-0378">Hydrolase</keyword>
<dbReference type="PANTHER" id="PTHR23421">
    <property type="entry name" value="BETA-GALACTOSIDASE RELATED"/>
    <property type="match status" value="1"/>
</dbReference>
<dbReference type="GO" id="GO:0005975">
    <property type="term" value="P:carbohydrate metabolic process"/>
    <property type="evidence" value="ECO:0007669"/>
    <property type="project" value="InterPro"/>
</dbReference>
<evidence type="ECO:0000256" key="5">
    <source>
        <dbReference type="RuleBase" id="RU003679"/>
    </source>
</evidence>
<keyword evidence="3" id="KW-0326">Glycosidase</keyword>
<dbReference type="InterPro" id="IPR026283">
    <property type="entry name" value="B-gal_1-like"/>
</dbReference>
<evidence type="ECO:0000256" key="6">
    <source>
        <dbReference type="SAM" id="SignalP"/>
    </source>
</evidence>
<evidence type="ECO:0000256" key="1">
    <source>
        <dbReference type="ARBA" id="ARBA00009809"/>
    </source>
</evidence>
<dbReference type="Proteomes" id="UP000030151">
    <property type="component" value="Unassembled WGS sequence"/>
</dbReference>
<dbReference type="eggNOG" id="KOG0496">
    <property type="taxonomic scope" value="Eukaryota"/>
</dbReference>
<comment type="similarity">
    <text evidence="1 5">Belongs to the glycosyl hydrolase 35 family.</text>
</comment>
<dbReference type="InterPro" id="IPR031330">
    <property type="entry name" value="Gly_Hdrlase_35_cat"/>
</dbReference>
<dbReference type="InterPro" id="IPR008979">
    <property type="entry name" value="Galactose-bd-like_sf"/>
</dbReference>
<dbReference type="HOGENOM" id="CLU_007853_7_2_1"/>
<sequence>MHLIRVVLAVMALAVPTWTTPPPAAFGHNGTDFLLRGKPFVIIGGQMDPQRVPFDYWRRRIILAKALGINTIFSSIFWNEMEPEKGKWASKQPANNLTNFLHIAKEQGLYVVLQPGPYVGGAREWGGLPYWLSRIPGLKVRSYNAPFLNATKSYFTRLAKDLAPWQITKGGNVIMVQIENEYGSYGADVRYKEALRNMAASLFDVPLYTADGRDKLLLENGQTSRVLSVVKGGPQGFPLRDEAVTDKSSLGPHLDGEAHISKPLQWGPEAKHHAMDTDQPSLVESYIRNLRMTLSANNSLNLYMFHGGTNFGLSAGSLYTGNRTIPWANSYHDESLLDEAGRTTPLYHILRAEILKYVPDESALPPPPNNLPLMQIDEVKLEPYASILHTVTYTKTRKMPVYMDTLKQGQGLILYEHKVLAAANGTLEAGDRPRDRIIVYVNRQRKGIIDSFHECPATVKLSLQAGDILRLLVENAGRTSHWRRGSREPNLMDDPFKGINGSVTVGSSVLRGWKIRQIPCKEPPILKKPIGGSIQKGILPVYYKGKFKVPHLGPDDFYSGMDTYLTIEGGTRGIVWVNGFNLGRYWVSGPQQSLYVPGVLLKPGFANKIHVLELTPWNMTLTARGETTKRWENRPDPEAPQS</sequence>
<evidence type="ECO:0000313" key="11">
    <source>
        <dbReference type="Proteomes" id="UP000030151"/>
    </source>
</evidence>
<gene>
    <name evidence="10" type="ORF">X797_005072</name>
</gene>
<dbReference type="Pfam" id="PF21317">
    <property type="entry name" value="BetaGal_ABD_1"/>
    <property type="match status" value="1"/>
</dbReference>
<dbReference type="PRINTS" id="PR00742">
    <property type="entry name" value="GLHYDRLASE35"/>
</dbReference>
<feature type="signal peptide" evidence="6">
    <location>
        <begin position="1"/>
        <end position="19"/>
    </location>
</feature>
<dbReference type="Pfam" id="PF01301">
    <property type="entry name" value="Glyco_hydro_35"/>
    <property type="match status" value="1"/>
</dbReference>
<dbReference type="EMBL" id="JELW01000007">
    <property type="protein sequence ID" value="EXV01556.1"/>
    <property type="molecule type" value="Genomic_DNA"/>
</dbReference>
<proteinExistence type="inferred from homology"/>
<dbReference type="Gene3D" id="3.20.20.80">
    <property type="entry name" value="Glycosidases"/>
    <property type="match status" value="1"/>
</dbReference>
<dbReference type="SUPFAM" id="SSF51445">
    <property type="entry name" value="(Trans)glycosidases"/>
    <property type="match status" value="1"/>
</dbReference>
<accession>A0A0A1UW29</accession>
<evidence type="ECO:0000259" key="9">
    <source>
        <dbReference type="Pfam" id="PF21467"/>
    </source>
</evidence>
<organism evidence="10 11">
    <name type="scientific">Metarhizium robertsii</name>
    <dbReference type="NCBI Taxonomy" id="568076"/>
    <lineage>
        <taxon>Eukaryota</taxon>
        <taxon>Fungi</taxon>
        <taxon>Dikarya</taxon>
        <taxon>Ascomycota</taxon>
        <taxon>Pezizomycotina</taxon>
        <taxon>Sordariomycetes</taxon>
        <taxon>Hypocreomycetidae</taxon>
        <taxon>Hypocreales</taxon>
        <taxon>Clavicipitaceae</taxon>
        <taxon>Metarhizium</taxon>
    </lineage>
</organism>
<dbReference type="PIRSF" id="PIRSF006336">
    <property type="entry name" value="B-gal"/>
    <property type="match status" value="1"/>
</dbReference>
<feature type="domain" description="Beta-galactosidase galactose-binding" evidence="9">
    <location>
        <begin position="540"/>
        <end position="604"/>
    </location>
</feature>
<evidence type="ECO:0000313" key="10">
    <source>
        <dbReference type="EMBL" id="EXV01556.1"/>
    </source>
</evidence>
<evidence type="ECO:0000256" key="3">
    <source>
        <dbReference type="ARBA" id="ARBA00023295"/>
    </source>
</evidence>
<feature type="active site" description="Proton donor" evidence="4">
    <location>
        <position position="181"/>
    </location>
</feature>
<evidence type="ECO:0000256" key="4">
    <source>
        <dbReference type="PIRSR" id="PIRSR006336-1"/>
    </source>
</evidence>
<dbReference type="Pfam" id="PF21467">
    <property type="entry name" value="BetaGal_gal-bd"/>
    <property type="match status" value="1"/>
</dbReference>
<comment type="caution">
    <text evidence="10">The sequence shown here is derived from an EMBL/GenBank/DDBJ whole genome shotgun (WGS) entry which is preliminary data.</text>
</comment>
<dbReference type="SUPFAM" id="SSF49785">
    <property type="entry name" value="Galactose-binding domain-like"/>
    <property type="match status" value="1"/>
</dbReference>
<protein>
    <submittedName>
        <fullName evidence="10">Glycoside hydrolase family 35 protein</fullName>
    </submittedName>
</protein>
<name>A0A0A1UW29_9HYPO</name>
<evidence type="ECO:0000259" key="7">
    <source>
        <dbReference type="Pfam" id="PF01301"/>
    </source>
</evidence>
<evidence type="ECO:0000256" key="2">
    <source>
        <dbReference type="ARBA" id="ARBA00022801"/>
    </source>
</evidence>
<dbReference type="InterPro" id="IPR048912">
    <property type="entry name" value="BetaGal1-like_ABD1"/>
</dbReference>
<dbReference type="Gene3D" id="2.60.120.260">
    <property type="entry name" value="Galactose-binding domain-like"/>
    <property type="match status" value="2"/>
</dbReference>
<dbReference type="InterPro" id="IPR017853">
    <property type="entry name" value="GH"/>
</dbReference>